<evidence type="ECO:0000256" key="5">
    <source>
        <dbReference type="SAM" id="MobiDB-lite"/>
    </source>
</evidence>
<dbReference type="PRINTS" id="PR00032">
    <property type="entry name" value="HTHARAC"/>
</dbReference>
<sequence length="322" mass="34622">MDTLSRLVRLAHLEGTLDTRCLFTGRTVVGHPDAPAREAPFHFVLEGECALELADRTVRLVAGDIVLLSRGQAHTVHSGAGAEAGILRQNGAAFTTARATGDGGLVDLFCGRYTFRPGAGDILFATLPEVVHVNLGPQASEHARALTALMRDEADNEGHGTAVILSSLCDVLLTMLLRHTPRRHPTDRTPWTAIEDGRMRAAIDAVVHDPGREWTIAELAGVAAMSRATFIRHFTRSTGTTVAVFLTKIRMMIAAELLSDTDQSIGSVAATVGFSSESSFGRVFRLTTGTTPARFRRGTTRRHEPRGERPDDSEARLAPAGA</sequence>
<keyword evidence="3" id="KW-0010">Activator</keyword>
<dbReference type="InterPro" id="IPR032783">
    <property type="entry name" value="AraC_lig"/>
</dbReference>
<dbReference type="SMART" id="SM00342">
    <property type="entry name" value="HTH_ARAC"/>
    <property type="match status" value="1"/>
</dbReference>
<dbReference type="GO" id="GO:0003700">
    <property type="term" value="F:DNA-binding transcription factor activity"/>
    <property type="evidence" value="ECO:0007669"/>
    <property type="project" value="InterPro"/>
</dbReference>
<feature type="domain" description="HTH araC/xylS-type" evidence="6">
    <location>
        <begin position="200"/>
        <end position="298"/>
    </location>
</feature>
<dbReference type="Proteomes" id="UP000198683">
    <property type="component" value="Unassembled WGS sequence"/>
</dbReference>
<evidence type="ECO:0000259" key="6">
    <source>
        <dbReference type="PROSITE" id="PS01124"/>
    </source>
</evidence>
<dbReference type="InterPro" id="IPR018062">
    <property type="entry name" value="HTH_AraC-typ_CS"/>
</dbReference>
<dbReference type="GO" id="GO:0043565">
    <property type="term" value="F:sequence-specific DNA binding"/>
    <property type="evidence" value="ECO:0007669"/>
    <property type="project" value="InterPro"/>
</dbReference>
<dbReference type="SUPFAM" id="SSF46689">
    <property type="entry name" value="Homeodomain-like"/>
    <property type="match status" value="2"/>
</dbReference>
<dbReference type="Gene3D" id="2.60.120.10">
    <property type="entry name" value="Jelly Rolls"/>
    <property type="match status" value="1"/>
</dbReference>
<dbReference type="PANTHER" id="PTHR46796:SF7">
    <property type="entry name" value="ARAC FAMILY TRANSCRIPTIONAL REGULATOR"/>
    <property type="match status" value="1"/>
</dbReference>
<name>A0A1G9FA54_9ACTN</name>
<evidence type="ECO:0000313" key="7">
    <source>
        <dbReference type="EMBL" id="SDK85113.1"/>
    </source>
</evidence>
<dbReference type="SUPFAM" id="SSF51215">
    <property type="entry name" value="Regulatory protein AraC"/>
    <property type="match status" value="1"/>
</dbReference>
<organism evidence="7 8">
    <name type="scientific">Nonomuraea maritima</name>
    <dbReference type="NCBI Taxonomy" id="683260"/>
    <lineage>
        <taxon>Bacteria</taxon>
        <taxon>Bacillati</taxon>
        <taxon>Actinomycetota</taxon>
        <taxon>Actinomycetes</taxon>
        <taxon>Streptosporangiales</taxon>
        <taxon>Streptosporangiaceae</taxon>
        <taxon>Nonomuraea</taxon>
    </lineage>
</organism>
<dbReference type="PANTHER" id="PTHR46796">
    <property type="entry name" value="HTH-TYPE TRANSCRIPTIONAL ACTIVATOR RHAS-RELATED"/>
    <property type="match status" value="1"/>
</dbReference>
<evidence type="ECO:0000256" key="2">
    <source>
        <dbReference type="ARBA" id="ARBA00023125"/>
    </source>
</evidence>
<evidence type="ECO:0000313" key="8">
    <source>
        <dbReference type="Proteomes" id="UP000198683"/>
    </source>
</evidence>
<dbReference type="InterPro" id="IPR050204">
    <property type="entry name" value="AraC_XylS_family_regulators"/>
</dbReference>
<feature type="region of interest" description="Disordered" evidence="5">
    <location>
        <begin position="291"/>
        <end position="322"/>
    </location>
</feature>
<keyword evidence="8" id="KW-1185">Reference proteome</keyword>
<gene>
    <name evidence="7" type="ORF">SAMN05421874_1127</name>
</gene>
<feature type="compositionally biased region" description="Basic and acidic residues" evidence="5">
    <location>
        <begin position="301"/>
        <end position="315"/>
    </location>
</feature>
<dbReference type="EMBL" id="FNFB01000012">
    <property type="protein sequence ID" value="SDK85113.1"/>
    <property type="molecule type" value="Genomic_DNA"/>
</dbReference>
<dbReference type="InterPro" id="IPR018060">
    <property type="entry name" value="HTH_AraC"/>
</dbReference>
<dbReference type="InterPro" id="IPR009057">
    <property type="entry name" value="Homeodomain-like_sf"/>
</dbReference>
<reference evidence="7 8" key="1">
    <citation type="submission" date="2016-10" db="EMBL/GenBank/DDBJ databases">
        <authorList>
            <person name="de Groot N.N."/>
        </authorList>
    </citation>
    <scope>NUCLEOTIDE SEQUENCE [LARGE SCALE GENOMIC DNA]</scope>
    <source>
        <strain evidence="7 8">CGMCC 4.5681</strain>
    </source>
</reference>
<dbReference type="InterPro" id="IPR037923">
    <property type="entry name" value="HTH-like"/>
</dbReference>
<dbReference type="OrthoDB" id="2039152at2"/>
<keyword evidence="4" id="KW-0804">Transcription</keyword>
<dbReference type="PROSITE" id="PS00041">
    <property type="entry name" value="HTH_ARAC_FAMILY_1"/>
    <property type="match status" value="1"/>
</dbReference>
<evidence type="ECO:0000256" key="4">
    <source>
        <dbReference type="ARBA" id="ARBA00023163"/>
    </source>
</evidence>
<dbReference type="InterPro" id="IPR020449">
    <property type="entry name" value="Tscrpt_reg_AraC-type_HTH"/>
</dbReference>
<protein>
    <submittedName>
        <fullName evidence="7">AraC family transcriptional regulator, activator of mtrCDE</fullName>
    </submittedName>
</protein>
<dbReference type="Pfam" id="PF12833">
    <property type="entry name" value="HTH_18"/>
    <property type="match status" value="1"/>
</dbReference>
<evidence type="ECO:0000256" key="1">
    <source>
        <dbReference type="ARBA" id="ARBA00023015"/>
    </source>
</evidence>
<keyword evidence="1" id="KW-0805">Transcription regulation</keyword>
<dbReference type="AlphaFoldDB" id="A0A1G9FA54"/>
<dbReference type="PROSITE" id="PS01124">
    <property type="entry name" value="HTH_ARAC_FAMILY_2"/>
    <property type="match status" value="1"/>
</dbReference>
<dbReference type="Gene3D" id="1.10.10.60">
    <property type="entry name" value="Homeodomain-like"/>
    <property type="match status" value="2"/>
</dbReference>
<proteinExistence type="predicted"/>
<evidence type="ECO:0000256" key="3">
    <source>
        <dbReference type="ARBA" id="ARBA00023159"/>
    </source>
</evidence>
<accession>A0A1G9FA54</accession>
<dbReference type="STRING" id="683260.SAMN05421874_1127"/>
<dbReference type="RefSeq" id="WP_090767372.1">
    <property type="nucleotide sequence ID" value="NZ_FNFB01000012.1"/>
</dbReference>
<keyword evidence="2" id="KW-0238">DNA-binding</keyword>
<dbReference type="Pfam" id="PF12852">
    <property type="entry name" value="Cupin_6"/>
    <property type="match status" value="1"/>
</dbReference>
<dbReference type="InterPro" id="IPR014710">
    <property type="entry name" value="RmlC-like_jellyroll"/>
</dbReference>